<accession>A0AAJ0ZHH3</accession>
<reference evidence="1" key="1">
    <citation type="submission" date="2020-12" db="EMBL/GenBank/DDBJ databases">
        <title>Generalized mutagenesis with transposon Tn5. A laboratory procedure for the identification of genes responsible for a bacterial phenotype and its regulation, illustrated with phenazine production in Pseudomonas chlororaphis.</title>
        <authorList>
            <person name="Muzio F."/>
            <person name="Sobrero P."/>
            <person name="Agaras B."/>
            <person name="Valverde C."/>
        </authorList>
    </citation>
    <scope>NUCLEOTIDE SEQUENCE</scope>
    <source>
        <strain evidence="1">SMMP3</strain>
    </source>
</reference>
<evidence type="ECO:0000313" key="1">
    <source>
        <dbReference type="EMBL" id="MBU4632385.1"/>
    </source>
</evidence>
<organism evidence="1 2">
    <name type="scientific">Pseudomonas chlororaphis subsp. aurantiaca</name>
    <dbReference type="NCBI Taxonomy" id="86192"/>
    <lineage>
        <taxon>Bacteria</taxon>
        <taxon>Pseudomonadati</taxon>
        <taxon>Pseudomonadota</taxon>
        <taxon>Gammaproteobacteria</taxon>
        <taxon>Pseudomonadales</taxon>
        <taxon>Pseudomonadaceae</taxon>
        <taxon>Pseudomonas</taxon>
    </lineage>
</organism>
<dbReference type="EMBL" id="JAEEFW010000002">
    <property type="protein sequence ID" value="MBU4632385.1"/>
    <property type="molecule type" value="Genomic_DNA"/>
</dbReference>
<dbReference type="Proteomes" id="UP000787568">
    <property type="component" value="Unassembled WGS sequence"/>
</dbReference>
<dbReference type="AlphaFoldDB" id="A0AAJ0ZHH3"/>
<dbReference type="RefSeq" id="WP_216310299.1">
    <property type="nucleotide sequence ID" value="NZ_JAEEFW010000002.1"/>
</dbReference>
<gene>
    <name evidence="1" type="ORF">I8747_06095</name>
</gene>
<proteinExistence type="predicted"/>
<comment type="caution">
    <text evidence="1">The sequence shown here is derived from an EMBL/GenBank/DDBJ whole genome shotgun (WGS) entry which is preliminary data.</text>
</comment>
<protein>
    <submittedName>
        <fullName evidence="1">Uncharacterized protein</fullName>
    </submittedName>
</protein>
<sequence length="306" mass="35039">MRIAIDADALITAFSGENFDLEDIIRPSILAITSNIIDDYTQKILFDGSGLGKEWLSRHLSNPEKIRYILDEELSHYDILDPKDKTLDYVGAAFLHGHQLITASKEPKLLAKAKDYGVRLRDSSCSISPQTLPGYSIIFNLLLNSSTTYKHIEIRHFFAKEKSIIVYDRYMKESSLCLLEQVLIASHELTNITVISDFDRDQKSTISQAIVQQRLSKIKPKAKINCYFPDLKKLDDKHDRHIHLGDRLQLSFSSGIDCFGLPPNFNNSECDIVVHYLSKDHPFRDYYVTTEPKGRRSFIIKARSKI</sequence>
<evidence type="ECO:0000313" key="2">
    <source>
        <dbReference type="Proteomes" id="UP000787568"/>
    </source>
</evidence>
<name>A0AAJ0ZHH3_9PSED</name>